<keyword evidence="2" id="KW-0125">Carotenoid biosynthesis</keyword>
<feature type="compositionally biased region" description="Low complexity" evidence="4">
    <location>
        <begin position="154"/>
        <end position="184"/>
    </location>
</feature>
<proteinExistence type="predicted"/>
<feature type="compositionally biased region" description="Low complexity" evidence="4">
    <location>
        <begin position="117"/>
        <end position="130"/>
    </location>
</feature>
<evidence type="ECO:0000256" key="4">
    <source>
        <dbReference type="SAM" id="MobiDB-lite"/>
    </source>
</evidence>
<evidence type="ECO:0000313" key="7">
    <source>
        <dbReference type="Proteomes" id="UP000612055"/>
    </source>
</evidence>
<keyword evidence="7" id="KW-1185">Reference proteome</keyword>
<feature type="compositionally biased region" description="Low complexity" evidence="4">
    <location>
        <begin position="1"/>
        <end position="10"/>
    </location>
</feature>
<comment type="pathway">
    <text evidence="1">Carotenoid biosynthesis.</text>
</comment>
<dbReference type="InterPro" id="IPR002937">
    <property type="entry name" value="Amino_oxidase"/>
</dbReference>
<gene>
    <name evidence="6" type="ORF">HYH03_008930</name>
</gene>
<dbReference type="Gene3D" id="3.50.50.60">
    <property type="entry name" value="FAD/NAD(P)-binding domain"/>
    <property type="match status" value="2"/>
</dbReference>
<dbReference type="GO" id="GO:0016117">
    <property type="term" value="P:carotenoid biosynthetic process"/>
    <property type="evidence" value="ECO:0007669"/>
    <property type="project" value="UniProtKB-KW"/>
</dbReference>
<feature type="compositionally biased region" description="Low complexity" evidence="4">
    <location>
        <begin position="472"/>
        <end position="493"/>
    </location>
</feature>
<dbReference type="SUPFAM" id="SSF51905">
    <property type="entry name" value="FAD/NAD(P)-binding domain"/>
    <property type="match status" value="1"/>
</dbReference>
<feature type="region of interest" description="Disordered" evidence="4">
    <location>
        <begin position="1"/>
        <end position="134"/>
    </location>
</feature>
<feature type="compositionally biased region" description="Pro residues" evidence="4">
    <location>
        <begin position="494"/>
        <end position="517"/>
    </location>
</feature>
<dbReference type="Proteomes" id="UP000612055">
    <property type="component" value="Unassembled WGS sequence"/>
</dbReference>
<feature type="compositionally biased region" description="Low complexity" evidence="4">
    <location>
        <begin position="229"/>
        <end position="333"/>
    </location>
</feature>
<feature type="region of interest" description="Disordered" evidence="4">
    <location>
        <begin position="218"/>
        <end position="369"/>
    </location>
</feature>
<comment type="caution">
    <text evidence="6">The sequence shown here is derived from an EMBL/GenBank/DDBJ whole genome shotgun (WGS) entry which is preliminary data.</text>
</comment>
<evidence type="ECO:0000256" key="2">
    <source>
        <dbReference type="ARBA" id="ARBA00022746"/>
    </source>
</evidence>
<evidence type="ECO:0000256" key="3">
    <source>
        <dbReference type="ARBA" id="ARBA00023002"/>
    </source>
</evidence>
<organism evidence="6 7">
    <name type="scientific">Edaphochlamys debaryana</name>
    <dbReference type="NCBI Taxonomy" id="47281"/>
    <lineage>
        <taxon>Eukaryota</taxon>
        <taxon>Viridiplantae</taxon>
        <taxon>Chlorophyta</taxon>
        <taxon>core chlorophytes</taxon>
        <taxon>Chlorophyceae</taxon>
        <taxon>CS clade</taxon>
        <taxon>Chlamydomonadales</taxon>
        <taxon>Chlamydomonadales incertae sedis</taxon>
        <taxon>Edaphochlamys</taxon>
    </lineage>
</organism>
<dbReference type="EMBL" id="JAEHOE010000042">
    <property type="protein sequence ID" value="KAG2492765.1"/>
    <property type="molecule type" value="Genomic_DNA"/>
</dbReference>
<dbReference type="InterPro" id="IPR014105">
    <property type="entry name" value="Carotenoid/retinoid_OxRdtase"/>
</dbReference>
<dbReference type="OrthoDB" id="7777654at2759"/>
<dbReference type="PANTHER" id="PTHR43734">
    <property type="entry name" value="PHYTOENE DESATURASE"/>
    <property type="match status" value="1"/>
</dbReference>
<feature type="region of interest" description="Disordered" evidence="4">
    <location>
        <begin position="472"/>
        <end position="533"/>
    </location>
</feature>
<dbReference type="NCBIfam" id="TIGR02734">
    <property type="entry name" value="crtI_fam"/>
    <property type="match status" value="1"/>
</dbReference>
<name>A0A835XZB3_9CHLO</name>
<dbReference type="PANTHER" id="PTHR43734:SF1">
    <property type="entry name" value="PHYTOENE DESATURASE"/>
    <property type="match status" value="1"/>
</dbReference>
<keyword evidence="3" id="KW-0560">Oxidoreductase</keyword>
<dbReference type="AlphaFoldDB" id="A0A835XZB3"/>
<dbReference type="InterPro" id="IPR036188">
    <property type="entry name" value="FAD/NAD-bd_sf"/>
</dbReference>
<protein>
    <recommendedName>
        <fullName evidence="5">Amine oxidase domain-containing protein</fullName>
    </recommendedName>
</protein>
<evidence type="ECO:0000313" key="6">
    <source>
        <dbReference type="EMBL" id="KAG2492765.1"/>
    </source>
</evidence>
<reference evidence="6" key="1">
    <citation type="journal article" date="2020" name="bioRxiv">
        <title>Comparative genomics of Chlamydomonas.</title>
        <authorList>
            <person name="Craig R.J."/>
            <person name="Hasan A.R."/>
            <person name="Ness R.W."/>
            <person name="Keightley P.D."/>
        </authorList>
    </citation>
    <scope>NUCLEOTIDE SEQUENCE</scope>
    <source>
        <strain evidence="6">CCAP 11/70</strain>
    </source>
</reference>
<feature type="compositionally biased region" description="Low complexity" evidence="4">
    <location>
        <begin position="38"/>
        <end position="55"/>
    </location>
</feature>
<sequence length="1115" mass="111113">MQLRAPCARAPHPRAPSANTAAPVQLRGGSFQRLSLCRPRAAPGPDAGDASVAGATAPATEDPWRTPTQPRAASEAAERNGRNSSDQVVAAAASGPEVAGPSPWDKPTGAPLPPAAGPNSTAQPAAAAAPNRGGYVYDDRDAASAAAAAIDAATAAAKRAAAAEAVGAASPNSAPSSSASAGVVENGPRRQTVREASAALSEDTAALLARLRAELARTSNIKMPPRRMPSASPSASTSSSASSSSSASAAAAPSRPAATPPSAAASQAAAASAGAGAGAGAETSTSAPRAGSPGSGSGPSASAQAPSVNSAAGARQEQPAAEQAAPAAAAAEPPAAPAPAPVASSSEPAAVGAEARPGPSAAAAGSEPDTVTAAVPSVAPTVGDEGVVLGPMIRVTLPAKPPSEMSEAVLAAALEAAGAPPLARSAKAGRGEQAGGWGAGGFGGLGGLFGGGGVGGGASGALAGLGIKLPGSGSSGSGSAEPAKAAASAAAAAPPRPAAPPPAPKAAPAASPSPKPSAAPGASTAAGAGPGAGVGARVKVPASSWGKGGGKGVGGKRRAVVVGGGIGGLVSAARLAKEGLEVVLLESNSQVGGRCQSMWRGRYRFDPGPSLLLFIETYRKTFEALGTSLAQQVPVVRVTPAAYRVFFQGEGSLDLLYDVQRMMEQLEGIEKGAGGQYLDWLASARAALELGVEGFIEKDAGSVTDLVAQAMKDEEMRSLLSAVGLTELLGNHHERMSKRFRDPRLRALFTFQDLYVGLSPYTAPGVYSLLAATELTEGVWYPLGGFGQIRDALLRVAQGLGVRVRCGARATAIRTTAGPNGAARITGVGLASGEVVDADVVVSNRDVPLTYDLVTGAAEAHGASEARRLLGGDFSAGVICYCWSLDKKLEPLLHHNVFLSGDFEGSWVRATSADTLARSPNFYVHCPGRTDPTAAPTGADSIMVLLPVANIQEIVRAQEAERRRKGGGSVLSGLPSPLANLNVNLSIGDQAAAGLASSTAPVDYSELVKAGREAIFRTLAEAGMKDVKQHIVDELIIDPVQWRERYALAHGAAFGLSHGLNQLSIFRPANADAKIRGLYLTGASTRPGNGVPLAMVSGQLASDRVLKDLEAGVLG</sequence>
<dbReference type="Pfam" id="PF01593">
    <property type="entry name" value="Amino_oxidase"/>
    <property type="match status" value="1"/>
</dbReference>
<feature type="compositionally biased region" description="Low complexity" evidence="4">
    <location>
        <begin position="341"/>
        <end position="369"/>
    </location>
</feature>
<feature type="compositionally biased region" description="Low complexity" evidence="4">
    <location>
        <begin position="518"/>
        <end position="527"/>
    </location>
</feature>
<accession>A0A835XZB3</accession>
<dbReference type="GO" id="GO:0016491">
    <property type="term" value="F:oxidoreductase activity"/>
    <property type="evidence" value="ECO:0007669"/>
    <property type="project" value="UniProtKB-KW"/>
</dbReference>
<feature type="domain" description="Amine oxidase" evidence="5">
    <location>
        <begin position="566"/>
        <end position="851"/>
    </location>
</feature>
<evidence type="ECO:0000256" key="1">
    <source>
        <dbReference type="ARBA" id="ARBA00004829"/>
    </source>
</evidence>
<feature type="region of interest" description="Disordered" evidence="4">
    <location>
        <begin position="154"/>
        <end position="200"/>
    </location>
</feature>
<evidence type="ECO:0000259" key="5">
    <source>
        <dbReference type="Pfam" id="PF01593"/>
    </source>
</evidence>